<dbReference type="Proteomes" id="UP000284219">
    <property type="component" value="Unassembled WGS sequence"/>
</dbReference>
<evidence type="ECO:0000256" key="2">
    <source>
        <dbReference type="ARBA" id="ARBA00022692"/>
    </source>
</evidence>
<name>A0A419SRI7_9BACL</name>
<evidence type="ECO:0000256" key="4">
    <source>
        <dbReference type="ARBA" id="ARBA00023136"/>
    </source>
</evidence>
<dbReference type="EMBL" id="MCHY01000001">
    <property type="protein sequence ID" value="RKD27130.1"/>
    <property type="molecule type" value="Genomic_DNA"/>
</dbReference>
<protein>
    <recommendedName>
        <fullName evidence="5">DUF1232 domain-containing protein</fullName>
    </recommendedName>
</protein>
<reference evidence="6 7" key="1">
    <citation type="submission" date="2016-08" db="EMBL/GenBank/DDBJ databases">
        <title>Novel Firmicute Genomes.</title>
        <authorList>
            <person name="Poppleton D.I."/>
            <person name="Gribaldo S."/>
        </authorList>
    </citation>
    <scope>NUCLEOTIDE SEQUENCE [LARGE SCALE GENOMIC DNA]</scope>
    <source>
        <strain evidence="6 7">RAOx-1</strain>
    </source>
</reference>
<evidence type="ECO:0000259" key="5">
    <source>
        <dbReference type="Pfam" id="PF06803"/>
    </source>
</evidence>
<evidence type="ECO:0000313" key="6">
    <source>
        <dbReference type="EMBL" id="RKD27130.1"/>
    </source>
</evidence>
<evidence type="ECO:0000313" key="7">
    <source>
        <dbReference type="Proteomes" id="UP000284219"/>
    </source>
</evidence>
<dbReference type="Pfam" id="PF06803">
    <property type="entry name" value="DUF1232"/>
    <property type="match status" value="1"/>
</dbReference>
<dbReference type="GO" id="GO:0012505">
    <property type="term" value="C:endomembrane system"/>
    <property type="evidence" value="ECO:0007669"/>
    <property type="project" value="UniProtKB-SubCell"/>
</dbReference>
<gene>
    <name evidence="6" type="ORF">BEP19_00410</name>
</gene>
<sequence>MILENEHRRFYDRLRAKIEDFIHKQGQGRIDGATQYILLAPDLFVLFARLMQDRRVPAKTKAIAGAVVAYFISPLDIIPELVFGPLGYLDDIVLAVYALNRILQQVDRSIILEHWNGEENLFDVVREVLMKAEDLVGRRVFAAIKRRFKR</sequence>
<keyword evidence="7" id="KW-1185">Reference proteome</keyword>
<dbReference type="AlphaFoldDB" id="A0A419SRI7"/>
<comment type="subcellular location">
    <subcellularLocation>
        <location evidence="1">Endomembrane system</location>
        <topology evidence="1">Multi-pass membrane protein</topology>
    </subcellularLocation>
</comment>
<comment type="caution">
    <text evidence="6">The sequence shown here is derived from an EMBL/GenBank/DDBJ whole genome shotgun (WGS) entry which is preliminary data.</text>
</comment>
<organism evidence="6 7">
    <name type="scientific">Ammoniphilus oxalaticus</name>
    <dbReference type="NCBI Taxonomy" id="66863"/>
    <lineage>
        <taxon>Bacteria</taxon>
        <taxon>Bacillati</taxon>
        <taxon>Bacillota</taxon>
        <taxon>Bacilli</taxon>
        <taxon>Bacillales</taxon>
        <taxon>Paenibacillaceae</taxon>
        <taxon>Aneurinibacillus group</taxon>
        <taxon>Ammoniphilus</taxon>
    </lineage>
</organism>
<keyword evidence="2" id="KW-0812">Transmembrane</keyword>
<keyword evidence="4" id="KW-0472">Membrane</keyword>
<evidence type="ECO:0000256" key="3">
    <source>
        <dbReference type="ARBA" id="ARBA00022989"/>
    </source>
</evidence>
<proteinExistence type="predicted"/>
<dbReference type="InterPro" id="IPR010652">
    <property type="entry name" value="DUF1232"/>
</dbReference>
<accession>A0A419SRI7</accession>
<feature type="domain" description="DUF1232" evidence="5">
    <location>
        <begin position="60"/>
        <end position="96"/>
    </location>
</feature>
<evidence type="ECO:0000256" key="1">
    <source>
        <dbReference type="ARBA" id="ARBA00004127"/>
    </source>
</evidence>
<keyword evidence="3" id="KW-1133">Transmembrane helix</keyword>